<dbReference type="Proteomes" id="UP000694381">
    <property type="component" value="Unassembled WGS sequence"/>
</dbReference>
<feature type="chain" id="PRO_5034121061" evidence="1">
    <location>
        <begin position="19"/>
        <end position="48"/>
    </location>
</feature>
<dbReference type="AlphaFoldDB" id="A0A8C6RMN0"/>
<gene>
    <name evidence="2" type="primary">LOC103741279</name>
</gene>
<reference evidence="2" key="2">
    <citation type="submission" date="2025-09" db="UniProtKB">
        <authorList>
            <consortium name="Ensembl"/>
        </authorList>
    </citation>
    <scope>IDENTIFICATION</scope>
</reference>
<proteinExistence type="predicted"/>
<reference evidence="2" key="1">
    <citation type="submission" date="2025-08" db="UniProtKB">
        <authorList>
            <consortium name="Ensembl"/>
        </authorList>
    </citation>
    <scope>IDENTIFICATION</scope>
</reference>
<accession>A0A8C6RMN0</accession>
<evidence type="ECO:0000313" key="3">
    <source>
        <dbReference type="Proteomes" id="UP000694381"/>
    </source>
</evidence>
<dbReference type="GeneTree" id="ENSGT00530000064049"/>
<sequence length="48" mass="5340">MKTFLGLWGLSLLSFTWTHIDDWSVGTLSYVKLNVEGISLAILLNGQT</sequence>
<keyword evidence="3" id="KW-1185">Reference proteome</keyword>
<evidence type="ECO:0000313" key="2">
    <source>
        <dbReference type="Ensembl" id="ENSNGAP00000020277.1"/>
    </source>
</evidence>
<feature type="signal peptide" evidence="1">
    <location>
        <begin position="1"/>
        <end position="18"/>
    </location>
</feature>
<organism evidence="2 3">
    <name type="scientific">Nannospalax galili</name>
    <name type="common">Northern Israeli blind subterranean mole rat</name>
    <name type="synonym">Spalax galili</name>
    <dbReference type="NCBI Taxonomy" id="1026970"/>
    <lineage>
        <taxon>Eukaryota</taxon>
        <taxon>Metazoa</taxon>
        <taxon>Chordata</taxon>
        <taxon>Craniata</taxon>
        <taxon>Vertebrata</taxon>
        <taxon>Euteleostomi</taxon>
        <taxon>Mammalia</taxon>
        <taxon>Eutheria</taxon>
        <taxon>Euarchontoglires</taxon>
        <taxon>Glires</taxon>
        <taxon>Rodentia</taxon>
        <taxon>Myomorpha</taxon>
        <taxon>Muroidea</taxon>
        <taxon>Spalacidae</taxon>
        <taxon>Spalacinae</taxon>
        <taxon>Nannospalax</taxon>
    </lineage>
</organism>
<protein>
    <submittedName>
        <fullName evidence="2">Oocyte secreted protein 1</fullName>
    </submittedName>
</protein>
<evidence type="ECO:0000256" key="1">
    <source>
        <dbReference type="SAM" id="SignalP"/>
    </source>
</evidence>
<dbReference type="Ensembl" id="ENSNGAT00000025946.1">
    <property type="protein sequence ID" value="ENSNGAP00000020277.1"/>
    <property type="gene ID" value="ENSNGAG00000019827.1"/>
</dbReference>
<keyword evidence="1" id="KW-0732">Signal</keyword>
<name>A0A8C6RMN0_NANGA</name>